<keyword evidence="6" id="KW-1185">Reference proteome</keyword>
<feature type="region of interest" description="Disordered" evidence="4">
    <location>
        <begin position="255"/>
        <end position="289"/>
    </location>
</feature>
<reference evidence="5 6" key="1">
    <citation type="submission" date="2015-09" db="EMBL/GenBank/DDBJ databases">
        <title>Draft genome of the scarab beetle Oryctes borbonicus.</title>
        <authorList>
            <person name="Meyer J.M."/>
            <person name="Markov G.V."/>
            <person name="Baskaran P."/>
            <person name="Herrmann M."/>
            <person name="Sommer R.J."/>
            <person name="Roedelsperger C."/>
        </authorList>
    </citation>
    <scope>NUCLEOTIDE SEQUENCE [LARGE SCALE GENOMIC DNA]</scope>
    <source>
        <strain evidence="5">OB123</strain>
        <tissue evidence="5">Whole animal</tissue>
    </source>
</reference>
<evidence type="ECO:0000256" key="4">
    <source>
        <dbReference type="SAM" id="MobiDB-lite"/>
    </source>
</evidence>
<evidence type="ECO:0000313" key="6">
    <source>
        <dbReference type="Proteomes" id="UP000051574"/>
    </source>
</evidence>
<feature type="repeat" description="ANK" evidence="3">
    <location>
        <begin position="151"/>
        <end position="183"/>
    </location>
</feature>
<evidence type="ECO:0000313" key="5">
    <source>
        <dbReference type="EMBL" id="KRT85701.1"/>
    </source>
</evidence>
<dbReference type="PROSITE" id="PS50088">
    <property type="entry name" value="ANK_REPEAT"/>
    <property type="match status" value="3"/>
</dbReference>
<name>A0A0T6BEE2_9SCAR</name>
<dbReference type="PROSITE" id="PS50297">
    <property type="entry name" value="ANK_REP_REGION"/>
    <property type="match status" value="3"/>
</dbReference>
<feature type="repeat" description="ANK" evidence="3">
    <location>
        <begin position="118"/>
        <end position="150"/>
    </location>
</feature>
<dbReference type="SMART" id="SM00248">
    <property type="entry name" value="ANK"/>
    <property type="match status" value="3"/>
</dbReference>
<comment type="caution">
    <text evidence="5">The sequence shown here is derived from an EMBL/GenBank/DDBJ whole genome shotgun (WGS) entry which is preliminary data.</text>
</comment>
<dbReference type="SUPFAM" id="SSF48403">
    <property type="entry name" value="Ankyrin repeat"/>
    <property type="match status" value="1"/>
</dbReference>
<dbReference type="InterPro" id="IPR036770">
    <property type="entry name" value="Ankyrin_rpt-contain_sf"/>
</dbReference>
<dbReference type="Proteomes" id="UP000051574">
    <property type="component" value="Unassembled WGS sequence"/>
</dbReference>
<feature type="non-terminal residue" evidence="5">
    <location>
        <position position="333"/>
    </location>
</feature>
<dbReference type="GO" id="GO:0000976">
    <property type="term" value="F:transcription cis-regulatory region binding"/>
    <property type="evidence" value="ECO:0007669"/>
    <property type="project" value="TreeGrafter"/>
</dbReference>
<dbReference type="InterPro" id="IPR050663">
    <property type="entry name" value="Ankyrin-SOCS_Box"/>
</dbReference>
<sequence length="333" mass="37054">MIKIMDEDTKRFKDVMRNTKFILTGNIDSELLPDTELISFDGRLVSQTIPINELGKQLLKASSEGSVNKIRTLMSKGAPFTADWLGTSPLHLAAQSNHLEVCEILLRAGISKDAITKVARTPLHMAAYEGHLEIVECLLKHGADYDCRDMLEMTPLHWAAQNGHAEVVALLIHYGATTNPLNKFDLTPGDLALQIKRQDIVEIINAAIRDPLIATQHLQLEMTSDSNDTVDITEMQDNRVNYIPIESIPIEDVDSEESVEHESMDIQQTETEAQVKDLPEEDDHQATDPSMSESFKYFQEHGITMLPADDGNILSTVMENGHSVVLTEAGKQV</sequence>
<dbReference type="OrthoDB" id="341259at2759"/>
<gene>
    <name evidence="5" type="ORF">AMK59_566</name>
</gene>
<dbReference type="AlphaFoldDB" id="A0A0T6BEE2"/>
<keyword evidence="2 3" id="KW-0040">ANK repeat</keyword>
<evidence type="ECO:0000256" key="2">
    <source>
        <dbReference type="ARBA" id="ARBA00023043"/>
    </source>
</evidence>
<dbReference type="GO" id="GO:0045944">
    <property type="term" value="P:positive regulation of transcription by RNA polymerase II"/>
    <property type="evidence" value="ECO:0007669"/>
    <property type="project" value="TreeGrafter"/>
</dbReference>
<keyword evidence="1" id="KW-0677">Repeat</keyword>
<dbReference type="PRINTS" id="PR01415">
    <property type="entry name" value="ANKYRIN"/>
</dbReference>
<accession>A0A0T6BEE2</accession>
<dbReference type="PANTHER" id="PTHR24193:SF121">
    <property type="entry name" value="ADA2A-CONTAINING COMPLEX COMPONENT 3, ISOFORM D"/>
    <property type="match status" value="1"/>
</dbReference>
<evidence type="ECO:0000256" key="1">
    <source>
        <dbReference type="ARBA" id="ARBA00022737"/>
    </source>
</evidence>
<protein>
    <submittedName>
        <fullName evidence="5">Ankyrin repeat-containing protein</fullName>
    </submittedName>
</protein>
<proteinExistence type="predicted"/>
<evidence type="ECO:0000256" key="3">
    <source>
        <dbReference type="PROSITE-ProRule" id="PRU00023"/>
    </source>
</evidence>
<dbReference type="InterPro" id="IPR002110">
    <property type="entry name" value="Ankyrin_rpt"/>
</dbReference>
<dbReference type="Pfam" id="PF12796">
    <property type="entry name" value="Ank_2"/>
    <property type="match status" value="2"/>
</dbReference>
<dbReference type="Gene3D" id="1.25.40.20">
    <property type="entry name" value="Ankyrin repeat-containing domain"/>
    <property type="match status" value="1"/>
</dbReference>
<organism evidence="5 6">
    <name type="scientific">Oryctes borbonicus</name>
    <dbReference type="NCBI Taxonomy" id="1629725"/>
    <lineage>
        <taxon>Eukaryota</taxon>
        <taxon>Metazoa</taxon>
        <taxon>Ecdysozoa</taxon>
        <taxon>Arthropoda</taxon>
        <taxon>Hexapoda</taxon>
        <taxon>Insecta</taxon>
        <taxon>Pterygota</taxon>
        <taxon>Neoptera</taxon>
        <taxon>Endopterygota</taxon>
        <taxon>Coleoptera</taxon>
        <taxon>Polyphaga</taxon>
        <taxon>Scarabaeiformia</taxon>
        <taxon>Scarabaeidae</taxon>
        <taxon>Dynastinae</taxon>
        <taxon>Oryctes</taxon>
    </lineage>
</organism>
<dbReference type="PANTHER" id="PTHR24193">
    <property type="entry name" value="ANKYRIN REPEAT PROTEIN"/>
    <property type="match status" value="1"/>
</dbReference>
<dbReference type="EMBL" id="LJIG01001239">
    <property type="protein sequence ID" value="KRT85701.1"/>
    <property type="molecule type" value="Genomic_DNA"/>
</dbReference>
<dbReference type="GO" id="GO:0005634">
    <property type="term" value="C:nucleus"/>
    <property type="evidence" value="ECO:0007669"/>
    <property type="project" value="TreeGrafter"/>
</dbReference>
<feature type="repeat" description="ANK" evidence="3">
    <location>
        <begin position="85"/>
        <end position="117"/>
    </location>
</feature>